<dbReference type="PATRIC" id="fig|1107882.3.peg.520"/>
<dbReference type="AlphaFoldDB" id="H0HK34"/>
<proteinExistence type="predicted"/>
<feature type="chain" id="PRO_5003534883" description="Lipoprotein" evidence="1">
    <location>
        <begin position="22"/>
        <end position="91"/>
    </location>
</feature>
<dbReference type="PROSITE" id="PS51257">
    <property type="entry name" value="PROKAR_LIPOPROTEIN"/>
    <property type="match status" value="1"/>
</dbReference>
<evidence type="ECO:0000313" key="3">
    <source>
        <dbReference type="Proteomes" id="UP000003250"/>
    </source>
</evidence>
<organism evidence="2 3">
    <name type="scientific">Mesorhizobium alhagi CCNWXJ12-2</name>
    <dbReference type="NCBI Taxonomy" id="1107882"/>
    <lineage>
        <taxon>Bacteria</taxon>
        <taxon>Pseudomonadati</taxon>
        <taxon>Pseudomonadota</taxon>
        <taxon>Alphaproteobacteria</taxon>
        <taxon>Hyphomicrobiales</taxon>
        <taxon>Phyllobacteriaceae</taxon>
        <taxon>Allomesorhizobium</taxon>
    </lineage>
</organism>
<evidence type="ECO:0008006" key="4">
    <source>
        <dbReference type="Google" id="ProtNLM"/>
    </source>
</evidence>
<keyword evidence="3" id="KW-1185">Reference proteome</keyword>
<evidence type="ECO:0000313" key="2">
    <source>
        <dbReference type="EMBL" id="EHK58926.1"/>
    </source>
</evidence>
<reference evidence="2 3" key="1">
    <citation type="journal article" date="2012" name="J. Bacteriol.">
        <title>Draft Genome Sequence of Mesorhizobium alhagi CCNWXJ12-2T, a Novel Salt-Resistant Species Isolated from the Desert of Northwestern China.</title>
        <authorList>
            <person name="Zhou M."/>
            <person name="Chen W."/>
            <person name="Chen H."/>
            <person name="Wei G."/>
        </authorList>
    </citation>
    <scope>NUCLEOTIDE SEQUENCE [LARGE SCALE GENOMIC DNA]</scope>
    <source>
        <strain evidence="2 3">CCNWXJ12-2</strain>
    </source>
</reference>
<evidence type="ECO:0000256" key="1">
    <source>
        <dbReference type="SAM" id="SignalP"/>
    </source>
</evidence>
<keyword evidence="1" id="KW-0732">Signal</keyword>
<dbReference type="EMBL" id="AHAM01000024">
    <property type="protein sequence ID" value="EHK58926.1"/>
    <property type="molecule type" value="Genomic_DNA"/>
</dbReference>
<protein>
    <recommendedName>
        <fullName evidence="4">Lipoprotein</fullName>
    </recommendedName>
</protein>
<sequence>MNMRKLPTITLFASIALSAGCATEETARMNGLTVGAGNAVAANTVMQMVDPWPRGVEDTNLIVPADLDQYRSDEAAAVAAERIDSSIGDDK</sequence>
<gene>
    <name evidence="2" type="ORF">MAXJ12_02626</name>
</gene>
<name>H0HK34_9HYPH</name>
<feature type="signal peptide" evidence="1">
    <location>
        <begin position="1"/>
        <end position="21"/>
    </location>
</feature>
<accession>H0HK34</accession>
<dbReference type="Proteomes" id="UP000003250">
    <property type="component" value="Unassembled WGS sequence"/>
</dbReference>